<evidence type="ECO:0000313" key="1">
    <source>
        <dbReference type="EMBL" id="JAR87274.1"/>
    </source>
</evidence>
<organism evidence="1">
    <name type="scientific">Alectorobius mimon</name>
    <dbReference type="NCBI Taxonomy" id="360319"/>
    <lineage>
        <taxon>Eukaryota</taxon>
        <taxon>Metazoa</taxon>
        <taxon>Ecdysozoa</taxon>
        <taxon>Arthropoda</taxon>
        <taxon>Chelicerata</taxon>
        <taxon>Arachnida</taxon>
        <taxon>Acari</taxon>
        <taxon>Parasitiformes</taxon>
        <taxon>Ixodida</taxon>
        <taxon>Ixodoidea</taxon>
        <taxon>Argasidae</taxon>
        <taxon>Ornithodorinae</taxon>
        <taxon>Alectorobius</taxon>
    </lineage>
</organism>
<dbReference type="AlphaFoldDB" id="A0A147B934"/>
<name>A0A147B934_9ACAR</name>
<sequence>DSIVETILSSISVLRPFWKSLQFQGTFSSEEDANPVRLRHRPEVKYLGELGVKRPDQFPTRTYYAVHDPDTKLEFERRISELRKDADLSTPENRTCLAFDKRMTMHRCLNDRTHPERPERILSMWKVLLT</sequence>
<proteinExistence type="predicted"/>
<accession>A0A147B934</accession>
<reference evidence="1" key="1">
    <citation type="submission" date="2016-03" db="EMBL/GenBank/DDBJ databases">
        <title>Gut transcriptome analysis on engorged females of Ornithodoros mimon (Acari: Argasidae) and phylogenetic inferences of soft ticks.</title>
        <authorList>
            <person name="Landulfo G.A."/>
            <person name="Giovanni D."/>
            <person name="Carvalho E."/>
            <person name="Junqueira-de-Azevedo I."/>
            <person name="Patane J."/>
            <person name="Mendoca R."/>
            <person name="Barros-Battesti D."/>
        </authorList>
    </citation>
    <scope>NUCLEOTIDE SEQUENCE</scope>
    <source>
        <strain evidence="1">Females</strain>
        <tissue evidence="1">Gut</tissue>
    </source>
</reference>
<feature type="non-terminal residue" evidence="1">
    <location>
        <position position="1"/>
    </location>
</feature>
<dbReference type="EMBL" id="GEIB01000696">
    <property type="protein sequence ID" value="JAR87274.1"/>
    <property type="molecule type" value="Transcribed_RNA"/>
</dbReference>
<protein>
    <submittedName>
        <fullName evidence="1">Histone deacetylase 6 isoform a</fullName>
    </submittedName>
</protein>
<feature type="non-terminal residue" evidence="1">
    <location>
        <position position="130"/>
    </location>
</feature>